<dbReference type="AlphaFoldDB" id="A0A0K2T7F5"/>
<dbReference type="EMBL" id="HACA01004663">
    <property type="protein sequence ID" value="CDW22024.1"/>
    <property type="molecule type" value="Transcribed_RNA"/>
</dbReference>
<name>A0A0K2T7F5_LEPSM</name>
<accession>A0A0K2T7F5</accession>
<organism evidence="1">
    <name type="scientific">Lepeophtheirus salmonis</name>
    <name type="common">Salmon louse</name>
    <name type="synonym">Caligus salmonis</name>
    <dbReference type="NCBI Taxonomy" id="72036"/>
    <lineage>
        <taxon>Eukaryota</taxon>
        <taxon>Metazoa</taxon>
        <taxon>Ecdysozoa</taxon>
        <taxon>Arthropoda</taxon>
        <taxon>Crustacea</taxon>
        <taxon>Multicrustacea</taxon>
        <taxon>Hexanauplia</taxon>
        <taxon>Copepoda</taxon>
        <taxon>Siphonostomatoida</taxon>
        <taxon>Caligidae</taxon>
        <taxon>Lepeophtheirus</taxon>
    </lineage>
</organism>
<protein>
    <submittedName>
        <fullName evidence="1">Uncharacterized protein</fullName>
    </submittedName>
</protein>
<sequence length="42" mass="4937">LHSIHRSEVKKILFSLFDHLLIIIITQSSELETRTRVVVNSY</sequence>
<proteinExistence type="predicted"/>
<reference evidence="1" key="1">
    <citation type="submission" date="2014-05" db="EMBL/GenBank/DDBJ databases">
        <authorList>
            <person name="Chronopoulou M."/>
        </authorList>
    </citation>
    <scope>NUCLEOTIDE SEQUENCE</scope>
    <source>
        <tissue evidence="1">Whole organism</tissue>
    </source>
</reference>
<feature type="non-terminal residue" evidence="1">
    <location>
        <position position="1"/>
    </location>
</feature>
<evidence type="ECO:0000313" key="1">
    <source>
        <dbReference type="EMBL" id="CDW22024.1"/>
    </source>
</evidence>